<evidence type="ECO:0000313" key="9">
    <source>
        <dbReference type="Proteomes" id="UP001589654"/>
    </source>
</evidence>
<dbReference type="SMART" id="SM00861">
    <property type="entry name" value="Transket_pyr"/>
    <property type="match status" value="1"/>
</dbReference>
<evidence type="ECO:0000259" key="7">
    <source>
        <dbReference type="SMART" id="SM00861"/>
    </source>
</evidence>
<dbReference type="Proteomes" id="UP001589654">
    <property type="component" value="Unassembled WGS sequence"/>
</dbReference>
<dbReference type="RefSeq" id="WP_290247156.1">
    <property type="nucleotide sequence ID" value="NZ_JAUFQT010000001.1"/>
</dbReference>
<proteinExistence type="inferred from homology"/>
<dbReference type="PANTHER" id="PTHR23152">
    <property type="entry name" value="2-OXOGLUTARATE DEHYDROGENASE"/>
    <property type="match status" value="1"/>
</dbReference>
<dbReference type="InterPro" id="IPR011603">
    <property type="entry name" value="2oxoglutarate_DH_E1"/>
</dbReference>
<dbReference type="InterPro" id="IPR005475">
    <property type="entry name" value="Transketolase-like_Pyr-bd"/>
</dbReference>
<dbReference type="Pfam" id="PF00676">
    <property type="entry name" value="E1_dh"/>
    <property type="match status" value="1"/>
</dbReference>
<dbReference type="InterPro" id="IPR032106">
    <property type="entry name" value="2-oxogl_dehyd_N"/>
</dbReference>
<evidence type="ECO:0000256" key="1">
    <source>
        <dbReference type="ARBA" id="ARBA00001964"/>
    </source>
</evidence>
<dbReference type="PANTHER" id="PTHR23152:SF4">
    <property type="entry name" value="2-OXOADIPATE DEHYDROGENASE COMPLEX COMPONENT E1"/>
    <property type="match status" value="1"/>
</dbReference>
<keyword evidence="6" id="KW-0786">Thiamine pyrophosphate</keyword>
<dbReference type="Pfam" id="PF16870">
    <property type="entry name" value="OxoGdeHyase_C"/>
    <property type="match status" value="1"/>
</dbReference>
<gene>
    <name evidence="8" type="ORF">ACFFUR_07930</name>
</gene>
<dbReference type="Pfam" id="PF02779">
    <property type="entry name" value="Transket_pyr"/>
    <property type="match status" value="1"/>
</dbReference>
<dbReference type="Gene3D" id="3.40.50.12470">
    <property type="match status" value="1"/>
</dbReference>
<evidence type="ECO:0000256" key="4">
    <source>
        <dbReference type="ARBA" id="ARBA00012280"/>
    </source>
</evidence>
<protein>
    <recommendedName>
        <fullName evidence="4">oxoglutarate dehydrogenase (succinyl-transferring)</fullName>
        <ecNumber evidence="4">1.2.4.2</ecNumber>
    </recommendedName>
</protein>
<evidence type="ECO:0000256" key="3">
    <source>
        <dbReference type="ARBA" id="ARBA00006936"/>
    </source>
</evidence>
<reference evidence="8 9" key="1">
    <citation type="submission" date="2024-09" db="EMBL/GenBank/DDBJ databases">
        <authorList>
            <person name="Sun Q."/>
            <person name="Mori K."/>
        </authorList>
    </citation>
    <scope>NUCLEOTIDE SEQUENCE [LARGE SCALE GENOMIC DNA]</scope>
    <source>
        <strain evidence="8 9">CECT 7682</strain>
    </source>
</reference>
<dbReference type="InterPro" id="IPR031717">
    <property type="entry name" value="ODO-1/KGD_C"/>
</dbReference>
<dbReference type="GO" id="GO:0004591">
    <property type="term" value="F:oxoglutarate dehydrogenase (succinyl-transferring) activity"/>
    <property type="evidence" value="ECO:0007669"/>
    <property type="project" value="UniProtKB-EC"/>
</dbReference>
<dbReference type="NCBIfam" id="NF006914">
    <property type="entry name" value="PRK09404.1"/>
    <property type="match status" value="1"/>
</dbReference>
<dbReference type="InterPro" id="IPR042179">
    <property type="entry name" value="KGD_C_sf"/>
</dbReference>
<comment type="cofactor">
    <cofactor evidence="1">
        <name>thiamine diphosphate</name>
        <dbReference type="ChEBI" id="CHEBI:58937"/>
    </cofactor>
</comment>
<name>A0ABV5J5F5_9BACT</name>
<comment type="function">
    <text evidence="2">E1 component of the 2-oxoglutarate dehydrogenase (OGDH) complex which catalyzes the decarboxylation of 2-oxoglutarate, the first step in the conversion of 2-oxoglutarate to succinyl-CoA and CO(2).</text>
</comment>
<feature type="domain" description="Transketolase-like pyrimidine-binding" evidence="7">
    <location>
        <begin position="590"/>
        <end position="783"/>
    </location>
</feature>
<organism evidence="8 9">
    <name type="scientific">Echinicola jeungdonensis</name>
    <dbReference type="NCBI Taxonomy" id="709343"/>
    <lineage>
        <taxon>Bacteria</taxon>
        <taxon>Pseudomonadati</taxon>
        <taxon>Bacteroidota</taxon>
        <taxon>Cytophagia</taxon>
        <taxon>Cytophagales</taxon>
        <taxon>Cyclobacteriaceae</taxon>
        <taxon>Echinicola</taxon>
    </lineage>
</organism>
<dbReference type="SUPFAM" id="SSF52518">
    <property type="entry name" value="Thiamin diphosphate-binding fold (THDP-binding)"/>
    <property type="match status" value="2"/>
</dbReference>
<dbReference type="InterPro" id="IPR029061">
    <property type="entry name" value="THDP-binding"/>
</dbReference>
<dbReference type="NCBIfam" id="TIGR00239">
    <property type="entry name" value="2oxo_dh_E1"/>
    <property type="match status" value="1"/>
</dbReference>
<accession>A0ABV5J5F5</accession>
<dbReference type="Gene3D" id="1.10.287.1150">
    <property type="entry name" value="TPP helical domain"/>
    <property type="match status" value="1"/>
</dbReference>
<sequence length="927" mass="105613">MDKFSYISNAHVAYIDELYEDYKKDPESIDPSWKTFFDGFDFAISKYGDDEVPSKTDSQAPNGSLATRGTIMDMEQLPKEIKVRALIHAHRSRAHLRSKTNPVRPRRDRKALIDLEDFGLEEADLNTEFQAGNEIGIGNAKLSKILESLKTIYEGSMGFEYLSIRDPEMLDWLKQKIEKEALTFNPPTEEKKRILSKLNEAVVFENFLHTKYLGQKRFSLEGGESTIPFLDALINKGAELGAEEVMIGMAHRGRLNVLANIMGKTYEQIFSEFEGTAKPDLTMGDGDVKYHMGFSSEITTSSNKTVNLKLAPNPSHLEAVNPVVEGFVRAKIDHQYKSDKSKVIPILIHGDAAVAGQGIVYEVTQMAHLKGYNTGGTIHFVINNQVGFTTDFDDARSSIYCTDVAKIIDAPVIHVNGDDPEAVVFAAKLAAEFRQKFKKDIFVDMVCYRRHGHNESDEPKFTQPELYNLISKHPNPREIYNKELLDRGDVDAKLAKQMDKEFRKLLQDRLNMVKEKPLPYTFSPFEQAWKELRKSKPEDFEQSPDTSISEEAIEKVAEALTTVPKGFKPLKQIEAQMKQRKEMFYNSKTLNWAAGELLAYGSLLLEGKIVRLTGQDCQRGTFSHRHAVLHDANTNKPYNSLQELKDSTGHFQIYNSLLSEYAVLGFEYGYAMANPNALTIWEAQFGDFANGAQTMIDQFISSGESKWQKMNGIVMLLPHGYEGQGPEHSNARPERFLQLSAEYNMIVANITEPSNFFHMLRRQLTWEFRKPCVVMSPKSLLRHPKVTSPMEEFTKGRFREVIQDSRANKKDVKRVVLCSGKIYYELDEIREKEKVKDVAIVRVEQLHPLPKNQILEAVKSFSNHSEVVWVQEEPENMGYWTYMMRALFRDFPMDVIARKSSASPATGYHKVHVEEQQSIINKALKLS</sequence>
<dbReference type="InterPro" id="IPR001017">
    <property type="entry name" value="DH_E1"/>
</dbReference>
<evidence type="ECO:0000256" key="2">
    <source>
        <dbReference type="ARBA" id="ARBA00003906"/>
    </source>
</evidence>
<evidence type="ECO:0000313" key="8">
    <source>
        <dbReference type="EMBL" id="MFB9211732.1"/>
    </source>
</evidence>
<comment type="caution">
    <text evidence="8">The sequence shown here is derived from an EMBL/GenBank/DDBJ whole genome shotgun (WGS) entry which is preliminary data.</text>
</comment>
<dbReference type="PIRSF" id="PIRSF000157">
    <property type="entry name" value="Oxoglu_dh_E1"/>
    <property type="match status" value="1"/>
</dbReference>
<dbReference type="CDD" id="cd02016">
    <property type="entry name" value="TPP_E1_OGDC_like"/>
    <property type="match status" value="1"/>
</dbReference>
<dbReference type="NCBIfam" id="NF008907">
    <property type="entry name" value="PRK12270.1"/>
    <property type="match status" value="1"/>
</dbReference>
<dbReference type="EMBL" id="JBHMEW010000053">
    <property type="protein sequence ID" value="MFB9211732.1"/>
    <property type="molecule type" value="Genomic_DNA"/>
</dbReference>
<comment type="similarity">
    <text evidence="3">Belongs to the alpha-ketoglutarate dehydrogenase family.</text>
</comment>
<evidence type="ECO:0000256" key="5">
    <source>
        <dbReference type="ARBA" id="ARBA00023002"/>
    </source>
</evidence>
<dbReference type="EC" id="1.2.4.2" evidence="4"/>
<keyword evidence="9" id="KW-1185">Reference proteome</keyword>
<keyword evidence="5 8" id="KW-0560">Oxidoreductase</keyword>
<evidence type="ECO:0000256" key="6">
    <source>
        <dbReference type="ARBA" id="ARBA00023052"/>
    </source>
</evidence>
<dbReference type="Gene3D" id="3.40.50.970">
    <property type="match status" value="1"/>
</dbReference>
<dbReference type="Gene3D" id="3.40.50.11610">
    <property type="entry name" value="Multifunctional 2-oxoglutarate metabolism enzyme, C-terminal domain"/>
    <property type="match status" value="1"/>
</dbReference>
<dbReference type="Pfam" id="PF16078">
    <property type="entry name" value="2-oxogl_dehyd_N"/>
    <property type="match status" value="1"/>
</dbReference>